<dbReference type="GO" id="GO:0016020">
    <property type="term" value="C:membrane"/>
    <property type="evidence" value="ECO:0007669"/>
    <property type="project" value="InterPro"/>
</dbReference>
<gene>
    <name evidence="6" type="ORF">BV87_12025</name>
</gene>
<feature type="domain" description="Multidrug resistance protein MdtA-like barrel-sandwich hybrid" evidence="5">
    <location>
        <begin position="65"/>
        <end position="185"/>
    </location>
</feature>
<comment type="similarity">
    <text evidence="1">Belongs to the outer membrane factor (OMF) (TC 1.B.17) family.</text>
</comment>
<dbReference type="Proteomes" id="UP000037029">
    <property type="component" value="Chromosome"/>
</dbReference>
<evidence type="ECO:0000259" key="5">
    <source>
        <dbReference type="Pfam" id="PF25917"/>
    </source>
</evidence>
<evidence type="ECO:0000256" key="1">
    <source>
        <dbReference type="ARBA" id="ARBA00007613"/>
    </source>
</evidence>
<feature type="domain" description="Multidrug resistance protein MdtA-like alpha-helical hairpin" evidence="4">
    <location>
        <begin position="105"/>
        <end position="174"/>
    </location>
</feature>
<proteinExistence type="inferred from homology"/>
<dbReference type="InterPro" id="IPR058625">
    <property type="entry name" value="MdtA-like_BSH"/>
</dbReference>
<organism evidence="6 7">
    <name type="scientific">Sphingobium yanoikuyae</name>
    <name type="common">Sphingomonas yanoikuyae</name>
    <dbReference type="NCBI Taxonomy" id="13690"/>
    <lineage>
        <taxon>Bacteria</taxon>
        <taxon>Pseudomonadati</taxon>
        <taxon>Pseudomonadota</taxon>
        <taxon>Alphaproteobacteria</taxon>
        <taxon>Sphingomonadales</taxon>
        <taxon>Sphingomonadaceae</taxon>
        <taxon>Sphingobium</taxon>
    </lineage>
</organism>
<evidence type="ECO:0000259" key="4">
    <source>
        <dbReference type="Pfam" id="PF25876"/>
    </source>
</evidence>
<name>A0A2D1R2I2_SPHYA</name>
<dbReference type="Gene3D" id="2.40.50.100">
    <property type="match status" value="1"/>
</dbReference>
<sequence>MPTKSALLLASIALAIGGLTSACSKSGGDQGAQAAAAPQVPVAQVVVRELAPSAEFNGSLSAPQSVELRPRVSGAIVSVHVPEGVLVRKGQLLFRIDPRPFQVALDQAQAQLRQAQASATLAESNFTRSEQLVATGAISRKTYDDALAQRNAARAQVQAGSAAVAAARLDLSFTQVTAPVGGRVDRVPSDLLARRPDIRAVEHTLRAANANIGAARSAFFPTISLTGSAGTASASLDDLFSSGSGAWSFMPRITLPLPIFGGSALRANLDRADVQKRIEIANYEKAIQSAFRDVADGLAGKGTLDAQIRSETQRVDASRNAYRLAEQRLNSGEDDNLALLDAQRTLYGSQQALVRSKLVRLSNLINLYKALGGGWTEFTTPPDDPLAR</sequence>
<dbReference type="AlphaFoldDB" id="A0A2D1R2I2"/>
<dbReference type="InterPro" id="IPR010131">
    <property type="entry name" value="MdtP/NodT-like"/>
</dbReference>
<keyword evidence="3" id="KW-0732">Signal</keyword>
<evidence type="ECO:0000313" key="6">
    <source>
        <dbReference type="EMBL" id="ATP19062.1"/>
    </source>
</evidence>
<dbReference type="PANTHER" id="PTHR30203">
    <property type="entry name" value="OUTER MEMBRANE CATION EFFLUX PROTEIN"/>
    <property type="match status" value="1"/>
</dbReference>
<dbReference type="PROSITE" id="PS51257">
    <property type="entry name" value="PROKAR_LIPOPROTEIN"/>
    <property type="match status" value="1"/>
</dbReference>
<dbReference type="PANTHER" id="PTHR30203:SF32">
    <property type="entry name" value="CATION EFFLUX SYSTEM PROTEIN CUSC"/>
    <property type="match status" value="1"/>
</dbReference>
<dbReference type="Gene3D" id="1.10.287.470">
    <property type="entry name" value="Helix hairpin bin"/>
    <property type="match status" value="1"/>
</dbReference>
<dbReference type="Pfam" id="PF25917">
    <property type="entry name" value="BSH_RND"/>
    <property type="match status" value="1"/>
</dbReference>
<accession>A0A2D1R2I2</accession>
<evidence type="ECO:0000256" key="3">
    <source>
        <dbReference type="SAM" id="SignalP"/>
    </source>
</evidence>
<dbReference type="NCBIfam" id="TIGR01730">
    <property type="entry name" value="RND_mfp"/>
    <property type="match status" value="1"/>
</dbReference>
<dbReference type="SUPFAM" id="SSF56954">
    <property type="entry name" value="Outer membrane efflux proteins (OEP)"/>
    <property type="match status" value="1"/>
</dbReference>
<reference evidence="6 7" key="1">
    <citation type="submission" date="2017-04" db="EMBL/GenBank/DDBJ databases">
        <title>Characterization, genome and methylation analysis of a phthalic acid esters degrading strain Sphingobium yanoikuyae SHJ.</title>
        <authorList>
            <person name="Feng L."/>
        </authorList>
    </citation>
    <scope>NUCLEOTIDE SEQUENCE [LARGE SCALE GENOMIC DNA]</scope>
    <source>
        <strain evidence="6 7">SHJ</strain>
    </source>
</reference>
<dbReference type="GeneID" id="69696361"/>
<dbReference type="GO" id="GO:0015562">
    <property type="term" value="F:efflux transmembrane transporter activity"/>
    <property type="evidence" value="ECO:0007669"/>
    <property type="project" value="InterPro"/>
</dbReference>
<evidence type="ECO:0000313" key="7">
    <source>
        <dbReference type="Proteomes" id="UP000037029"/>
    </source>
</evidence>
<dbReference type="Gene3D" id="2.20.200.10">
    <property type="entry name" value="Outer membrane efflux proteins (OEP)"/>
    <property type="match status" value="1"/>
</dbReference>
<dbReference type="InterPro" id="IPR003423">
    <property type="entry name" value="OMP_efflux"/>
</dbReference>
<protein>
    <submittedName>
        <fullName evidence="6">Uncharacterized protein</fullName>
    </submittedName>
</protein>
<dbReference type="RefSeq" id="WP_079390201.1">
    <property type="nucleotide sequence ID" value="NZ_CP020925.1"/>
</dbReference>
<dbReference type="InterPro" id="IPR058624">
    <property type="entry name" value="MdtA-like_HH"/>
</dbReference>
<dbReference type="Pfam" id="PF25876">
    <property type="entry name" value="HH_MFP_RND"/>
    <property type="match status" value="1"/>
</dbReference>
<feature type="signal peptide" evidence="3">
    <location>
        <begin position="1"/>
        <end position="22"/>
    </location>
</feature>
<comment type="similarity">
    <text evidence="2">Belongs to the membrane fusion protein (MFP) (TC 8.A.1) family.</text>
</comment>
<dbReference type="InterPro" id="IPR006143">
    <property type="entry name" value="RND_pump_MFP"/>
</dbReference>
<feature type="chain" id="PRO_5013675813" evidence="3">
    <location>
        <begin position="23"/>
        <end position="388"/>
    </location>
</feature>
<dbReference type="Pfam" id="PF02321">
    <property type="entry name" value="OEP"/>
    <property type="match status" value="1"/>
</dbReference>
<dbReference type="EMBL" id="CP020925">
    <property type="protein sequence ID" value="ATP19062.1"/>
    <property type="molecule type" value="Genomic_DNA"/>
</dbReference>
<evidence type="ECO:0000256" key="2">
    <source>
        <dbReference type="ARBA" id="ARBA00009477"/>
    </source>
</evidence>